<evidence type="ECO:0000256" key="1">
    <source>
        <dbReference type="ARBA" id="ARBA00023027"/>
    </source>
</evidence>
<reference evidence="4 5" key="1">
    <citation type="journal article" date="2018" name="Nat. Genet.">
        <title>The Rosa genome provides new insights in the design of modern roses.</title>
        <authorList>
            <person name="Bendahmane M."/>
        </authorList>
    </citation>
    <scope>NUCLEOTIDE SEQUENCE [LARGE SCALE GENOMIC DNA]</scope>
    <source>
        <strain evidence="5">cv. Old Blush</strain>
    </source>
</reference>
<dbReference type="OMA" id="IPTFKDD"/>
<evidence type="ECO:0000313" key="4">
    <source>
        <dbReference type="EMBL" id="PRQ37873.1"/>
    </source>
</evidence>
<dbReference type="PROSITE" id="PS50104">
    <property type="entry name" value="TIR"/>
    <property type="match status" value="1"/>
</dbReference>
<evidence type="ECO:0000313" key="5">
    <source>
        <dbReference type="Proteomes" id="UP000238479"/>
    </source>
</evidence>
<feature type="domain" description="TIR" evidence="3">
    <location>
        <begin position="48"/>
        <end position="216"/>
    </location>
</feature>
<dbReference type="Gene3D" id="3.40.50.10140">
    <property type="entry name" value="Toll/interleukin-1 receptor homology (TIR) domain"/>
    <property type="match status" value="1"/>
</dbReference>
<dbReference type="GO" id="GO:0016787">
    <property type="term" value="F:hydrolase activity"/>
    <property type="evidence" value="ECO:0007669"/>
    <property type="project" value="UniProtKB-KW"/>
</dbReference>
<sequence length="381" mass="43081">MKRNNLSNSAGSGAADIRKSSQSVLPMARRTVHEAFSSSSSSTFSKQWMYDVFLSFRGEDTRNNFTGHLYMALQNAGISTFVDDQLRRGEDITSQLVQAIQGSSISVIVFSSTYAESTWCLDELVKIMECTQTSRQMVFPIFYDVDPSDVRKQNGNFAQAFQKHEERFLSDMDKVQRWRAALVEASNLSGWDLQKTTDRHEAKFIRKIVDEIARQLLSEYLNIAVYPVGMHSRVQDINHHLCSASNDVRVVGILGMDGMGKTTVAKAIYNQFYHDFEGKSFLANVRETTKQTNGEVLLQEQLLSDILRTTKIKVDSVHSGINVIKKKLRGLRVLVIIDDIDRTSQLNALAINPINHAWFGPGSIVLITTRDEQLLEWMQSI</sequence>
<dbReference type="Pfam" id="PF01582">
    <property type="entry name" value="TIR"/>
    <property type="match status" value="1"/>
</dbReference>
<dbReference type="PRINTS" id="PR00364">
    <property type="entry name" value="DISEASERSIST"/>
</dbReference>
<dbReference type="PANTHER" id="PTHR11017">
    <property type="entry name" value="LEUCINE-RICH REPEAT-CONTAINING PROTEIN"/>
    <property type="match status" value="1"/>
</dbReference>
<dbReference type="FunFam" id="3.40.50.10140:FF:000007">
    <property type="entry name" value="Disease resistance protein (TIR-NBS-LRR class)"/>
    <property type="match status" value="1"/>
</dbReference>
<dbReference type="Gramene" id="PRQ37873">
    <property type="protein sequence ID" value="PRQ37873"/>
    <property type="gene ID" value="RchiOBHm_Chr4g0407501"/>
</dbReference>
<dbReference type="EMBL" id="PDCK01000042">
    <property type="protein sequence ID" value="PRQ37873.1"/>
    <property type="molecule type" value="Genomic_DNA"/>
</dbReference>
<dbReference type="PANTHER" id="PTHR11017:SF575">
    <property type="entry name" value="ADP-RIBOSYL CYCLASE_CYCLIC ADP-RIBOSE HYDROLASE"/>
    <property type="match status" value="1"/>
</dbReference>
<feature type="compositionally biased region" description="Polar residues" evidence="2">
    <location>
        <begin position="1"/>
        <end position="11"/>
    </location>
</feature>
<dbReference type="InterPro" id="IPR027417">
    <property type="entry name" value="P-loop_NTPase"/>
</dbReference>
<dbReference type="Pfam" id="PF00931">
    <property type="entry name" value="NB-ARC"/>
    <property type="match status" value="1"/>
</dbReference>
<dbReference type="STRING" id="74649.A0A2P6QUK7"/>
<keyword evidence="4" id="KW-0378">Hydrolase</keyword>
<dbReference type="Proteomes" id="UP000238479">
    <property type="component" value="Chromosome 4"/>
</dbReference>
<dbReference type="Gene3D" id="3.40.50.300">
    <property type="entry name" value="P-loop containing nucleotide triphosphate hydrolases"/>
    <property type="match status" value="1"/>
</dbReference>
<keyword evidence="1" id="KW-0520">NAD</keyword>
<dbReference type="InterPro" id="IPR035897">
    <property type="entry name" value="Toll_tir_struct_dom_sf"/>
</dbReference>
<evidence type="ECO:0000259" key="3">
    <source>
        <dbReference type="PROSITE" id="PS50104"/>
    </source>
</evidence>
<dbReference type="SUPFAM" id="SSF52540">
    <property type="entry name" value="P-loop containing nucleoside triphosphate hydrolases"/>
    <property type="match status" value="1"/>
</dbReference>
<feature type="region of interest" description="Disordered" evidence="2">
    <location>
        <begin position="1"/>
        <end position="22"/>
    </location>
</feature>
<dbReference type="AlphaFoldDB" id="A0A2P6QUK7"/>
<dbReference type="InterPro" id="IPR044974">
    <property type="entry name" value="Disease_R_plants"/>
</dbReference>
<evidence type="ECO:0000256" key="2">
    <source>
        <dbReference type="SAM" id="MobiDB-lite"/>
    </source>
</evidence>
<dbReference type="GO" id="GO:0006952">
    <property type="term" value="P:defense response"/>
    <property type="evidence" value="ECO:0007669"/>
    <property type="project" value="InterPro"/>
</dbReference>
<dbReference type="InterPro" id="IPR002182">
    <property type="entry name" value="NB-ARC"/>
</dbReference>
<comment type="caution">
    <text evidence="4">The sequence shown here is derived from an EMBL/GenBank/DDBJ whole genome shotgun (WGS) entry which is preliminary data.</text>
</comment>
<protein>
    <submittedName>
        <fullName evidence="4">Putative TIR domain, P-loop containing nucleoside triphosphate hydrolase</fullName>
    </submittedName>
</protein>
<dbReference type="InterPro" id="IPR000157">
    <property type="entry name" value="TIR_dom"/>
</dbReference>
<keyword evidence="5" id="KW-1185">Reference proteome</keyword>
<accession>A0A2P6QUK7</accession>
<dbReference type="SMART" id="SM00255">
    <property type="entry name" value="TIR"/>
    <property type="match status" value="1"/>
</dbReference>
<dbReference type="GO" id="GO:0043531">
    <property type="term" value="F:ADP binding"/>
    <property type="evidence" value="ECO:0007669"/>
    <property type="project" value="InterPro"/>
</dbReference>
<gene>
    <name evidence="4" type="ORF">RchiOBHm_Chr4g0407501</name>
</gene>
<dbReference type="GO" id="GO:0007165">
    <property type="term" value="P:signal transduction"/>
    <property type="evidence" value="ECO:0007669"/>
    <property type="project" value="InterPro"/>
</dbReference>
<proteinExistence type="predicted"/>
<organism evidence="4 5">
    <name type="scientific">Rosa chinensis</name>
    <name type="common">China rose</name>
    <dbReference type="NCBI Taxonomy" id="74649"/>
    <lineage>
        <taxon>Eukaryota</taxon>
        <taxon>Viridiplantae</taxon>
        <taxon>Streptophyta</taxon>
        <taxon>Embryophyta</taxon>
        <taxon>Tracheophyta</taxon>
        <taxon>Spermatophyta</taxon>
        <taxon>Magnoliopsida</taxon>
        <taxon>eudicotyledons</taxon>
        <taxon>Gunneridae</taxon>
        <taxon>Pentapetalae</taxon>
        <taxon>rosids</taxon>
        <taxon>fabids</taxon>
        <taxon>Rosales</taxon>
        <taxon>Rosaceae</taxon>
        <taxon>Rosoideae</taxon>
        <taxon>Rosoideae incertae sedis</taxon>
        <taxon>Rosa</taxon>
    </lineage>
</organism>
<dbReference type="SUPFAM" id="SSF52200">
    <property type="entry name" value="Toll/Interleukin receptor TIR domain"/>
    <property type="match status" value="1"/>
</dbReference>
<name>A0A2P6QUK7_ROSCH</name>